<feature type="domain" description="PARG catalytic Macro" evidence="7">
    <location>
        <begin position="218"/>
        <end position="369"/>
    </location>
</feature>
<dbReference type="GO" id="GO:0005975">
    <property type="term" value="P:carbohydrate metabolic process"/>
    <property type="evidence" value="ECO:0007669"/>
    <property type="project" value="InterPro"/>
</dbReference>
<accession>A0A9Q1BR46</accession>
<name>A0A9Q1BR46_HOLLE</name>
<feature type="binding site" evidence="5">
    <location>
        <position position="266"/>
    </location>
    <ligand>
        <name>substrate</name>
    </ligand>
</feature>
<evidence type="ECO:0000256" key="2">
    <source>
        <dbReference type="ARBA" id="ARBA00012255"/>
    </source>
</evidence>
<dbReference type="Proteomes" id="UP001152320">
    <property type="component" value="Chromosome 13"/>
</dbReference>
<dbReference type="InterPro" id="IPR048362">
    <property type="entry name" value="PARG_helical"/>
</dbReference>
<dbReference type="InterPro" id="IPR007724">
    <property type="entry name" value="Poly_GlycHdrlase"/>
</dbReference>
<feature type="active site" evidence="4">
    <location>
        <position position="249"/>
    </location>
</feature>
<sequence length="1230" mass="135921">MMEDSMSRRVDFFLPCDEPLWNKLSNEIEKLTTVNATEIEKLRHILKAIQTISEECSPRSPCLSPYVTSDFIFEGLIHFLEHDATPKEIKVFFERTLPTIASIALEIEHLKPPEPLRYSLQQQDHTLHLSRRFAASLLAHSFLCTLPTQDMVELNQINFKYFFKHLENLSLQKAQAAKLRCILHYFERLSFIWADGMPSGELTFRRKVFPQKLLPTLNTWETSEIPLCGFVVKLEGGIEDVGSGIIQVDFANRYIGGGVLSSGVVQEEIRFATCPELISGLPFLECLQDNEAMEISGFERYSNYSGYCQTFSFEGDFVDSTKLNSTGSLETKLLAIDASPFYDTSDDQFRDSYLLRDLNKALIGFLPCSEPEVPPNDEGSDVDISFYTDATDRSHYTTETDFETASESLDAPKTDQSTSYDLSHITNYGNALSKAITDIAVKDASIMQSGESSLLDESLDYSIDDNEDEENGTLGYKIDGNGDRGNLRNWSHFSEHPFVSKKILNFCNQLTQEVMISVVSNEPEVALANGLGTSHEGPLNGNGSLGEISKSKRHSGMIGLKTQREHLGEVKIATETKSKGPEAKVKTNLTGLVDDIVTSAVTEALQKKLGPASPSDNGSNHSGVGSSLGDFSVISSTSAHSETFVKVSAEGDYGDINPAGDKEMYMVEKFVAEVIDQAISVAKKLDNIEEEGNQGNISQSQNVRTVNLASGNGPSKSSCTGGSTVEASNLNDQGDKRTDNTGVASAQIHLPFNDLGNVMCQHPGSGHESLMADTERPPHGVPTLRGPVVNIEDGDAALPGTPPPSPSFQQFGSSSRSSFSEAELLIFGEELLELQNQEPRNHQKLRMVETFVEEYVDEDDDEDSELDHMIAAASRRSSSRSGSASSRPTNLDSFTEGLLKIGDIDPQGRRPSRTEESLQYFSAELAKRVEKDRYNLRRESDLDRFAFDLFHGVTTAAEPEPVKTINEDIAVTYASRLAADVMQDVAIQMFGAVFPHSVRLIPAREGDFPPRREPSETDIISLAANLANTILESAMKAYRRDFLGNLSETSPSVSITGESESELYSRCAQIDENSVCDSAVEDIQFSSVQDVPYQSVDEMAWNLACKIVSEAGENVRKIKVLQQIHEQSLLGDQCPIATGNWGCGAFGGDPQLKSLIQWMAASQAGVPVVYYFSYGDRRVEELSDVVQLLRMRGWTVGKMVQLIREYCHQKTAFDLREDLFRHILSKKFTA</sequence>
<gene>
    <name evidence="9" type="ORF">HOLleu_27712</name>
</gene>
<feature type="region of interest" description="Disordered" evidence="6">
    <location>
        <begin position="792"/>
        <end position="815"/>
    </location>
</feature>
<dbReference type="EC" id="3.2.1.143" evidence="2"/>
<feature type="compositionally biased region" description="Polar residues" evidence="6">
    <location>
        <begin position="710"/>
        <end position="732"/>
    </location>
</feature>
<dbReference type="InterPro" id="IPR046372">
    <property type="entry name" value="PARG_cat_C"/>
</dbReference>
<feature type="domain" description="PARG catalytic Macro" evidence="7">
    <location>
        <begin position="1131"/>
        <end position="1179"/>
    </location>
</feature>
<evidence type="ECO:0000256" key="6">
    <source>
        <dbReference type="SAM" id="MobiDB-lite"/>
    </source>
</evidence>
<dbReference type="GO" id="GO:0004649">
    <property type="term" value="F:poly(ADP-ribose) glycohydrolase activity"/>
    <property type="evidence" value="ECO:0007669"/>
    <property type="project" value="UniProtKB-EC"/>
</dbReference>
<keyword evidence="10" id="KW-1185">Reference proteome</keyword>
<proteinExistence type="inferred from homology"/>
<evidence type="ECO:0000256" key="5">
    <source>
        <dbReference type="PIRSR" id="PIRSR607724-2"/>
    </source>
</evidence>
<feature type="region of interest" description="Disordered" evidence="6">
    <location>
        <begin position="397"/>
        <end position="416"/>
    </location>
</feature>
<dbReference type="EMBL" id="JAIZAY010000013">
    <property type="protein sequence ID" value="KAJ8031100.1"/>
    <property type="molecule type" value="Genomic_DNA"/>
</dbReference>
<evidence type="ECO:0000313" key="9">
    <source>
        <dbReference type="EMBL" id="KAJ8031100.1"/>
    </source>
</evidence>
<keyword evidence="3" id="KW-0378">Hydrolase</keyword>
<dbReference type="GO" id="GO:0009225">
    <property type="term" value="P:nucleotide-sugar metabolic process"/>
    <property type="evidence" value="ECO:0007669"/>
    <property type="project" value="TreeGrafter"/>
</dbReference>
<protein>
    <recommendedName>
        <fullName evidence="2">poly(ADP-ribose) glycohydrolase</fullName>
        <ecNumber evidence="2">3.2.1.143</ecNumber>
    </recommendedName>
</protein>
<feature type="binding site" evidence="5">
    <location>
        <position position="307"/>
    </location>
    <ligand>
        <name>substrate</name>
    </ligand>
</feature>
<evidence type="ECO:0000259" key="7">
    <source>
        <dbReference type="Pfam" id="PF05028"/>
    </source>
</evidence>
<reference evidence="9" key="1">
    <citation type="submission" date="2021-10" db="EMBL/GenBank/DDBJ databases">
        <title>Tropical sea cucumber genome reveals ecological adaptation and Cuvierian tubules defense mechanism.</title>
        <authorList>
            <person name="Chen T."/>
        </authorList>
    </citation>
    <scope>NUCLEOTIDE SEQUENCE</scope>
    <source>
        <strain evidence="9">Nanhai2018</strain>
        <tissue evidence="9">Muscle</tissue>
    </source>
</reference>
<dbReference type="PANTHER" id="PTHR12837:SF0">
    <property type="entry name" value="POLY(ADP-RIBOSE) GLYCOHYDROLASE"/>
    <property type="match status" value="1"/>
</dbReference>
<dbReference type="GO" id="GO:0005737">
    <property type="term" value="C:cytoplasm"/>
    <property type="evidence" value="ECO:0007669"/>
    <property type="project" value="TreeGrafter"/>
</dbReference>
<dbReference type="GO" id="GO:1990966">
    <property type="term" value="P:ATP generation from poly-ADP-D-ribose"/>
    <property type="evidence" value="ECO:0007669"/>
    <property type="project" value="TreeGrafter"/>
</dbReference>
<dbReference type="Pfam" id="PF20811">
    <property type="entry name" value="PARG_cat_N"/>
    <property type="match status" value="1"/>
</dbReference>
<feature type="active site" evidence="4">
    <location>
        <position position="268"/>
    </location>
</feature>
<feature type="region of interest" description="Disordered" evidence="6">
    <location>
        <begin position="872"/>
        <end position="892"/>
    </location>
</feature>
<evidence type="ECO:0000259" key="8">
    <source>
        <dbReference type="Pfam" id="PF20811"/>
    </source>
</evidence>
<feature type="binding site" evidence="5">
    <location>
        <position position="252"/>
    </location>
    <ligand>
        <name>substrate</name>
    </ligand>
</feature>
<comment type="similarity">
    <text evidence="1">Belongs to the poly(ADP-ribose) glycohydrolase family.</text>
</comment>
<organism evidence="9 10">
    <name type="scientific">Holothuria leucospilota</name>
    <name type="common">Black long sea cucumber</name>
    <name type="synonym">Mertensiothuria leucospilota</name>
    <dbReference type="NCBI Taxonomy" id="206669"/>
    <lineage>
        <taxon>Eukaryota</taxon>
        <taxon>Metazoa</taxon>
        <taxon>Echinodermata</taxon>
        <taxon>Eleutherozoa</taxon>
        <taxon>Echinozoa</taxon>
        <taxon>Holothuroidea</taxon>
        <taxon>Aspidochirotacea</taxon>
        <taxon>Aspidochirotida</taxon>
        <taxon>Holothuriidae</taxon>
        <taxon>Holothuria</taxon>
    </lineage>
</organism>
<dbReference type="OrthoDB" id="1937899at2759"/>
<feature type="region of interest" description="Disordered" evidence="6">
    <location>
        <begin position="710"/>
        <end position="740"/>
    </location>
</feature>
<evidence type="ECO:0000256" key="4">
    <source>
        <dbReference type="PIRSR" id="PIRSR607724-1"/>
    </source>
</evidence>
<comment type="caution">
    <text evidence="9">The sequence shown here is derived from an EMBL/GenBank/DDBJ whole genome shotgun (WGS) entry which is preliminary data.</text>
</comment>
<feature type="domain" description="PARG helical" evidence="8">
    <location>
        <begin position="86"/>
        <end position="206"/>
    </location>
</feature>
<dbReference type="Pfam" id="PF05028">
    <property type="entry name" value="PARG_cat_C"/>
    <property type="match status" value="2"/>
</dbReference>
<dbReference type="GO" id="GO:0005634">
    <property type="term" value="C:nucleus"/>
    <property type="evidence" value="ECO:0007669"/>
    <property type="project" value="TreeGrafter"/>
</dbReference>
<evidence type="ECO:0000313" key="10">
    <source>
        <dbReference type="Proteomes" id="UP001152320"/>
    </source>
</evidence>
<feature type="compositionally biased region" description="Low complexity" evidence="6">
    <location>
        <begin position="872"/>
        <end position="887"/>
    </location>
</feature>
<dbReference type="AlphaFoldDB" id="A0A9Q1BR46"/>
<dbReference type="GO" id="GO:0006282">
    <property type="term" value="P:regulation of DNA repair"/>
    <property type="evidence" value="ECO:0007669"/>
    <property type="project" value="InterPro"/>
</dbReference>
<feature type="active site" evidence="4">
    <location>
        <position position="267"/>
    </location>
</feature>
<dbReference type="PANTHER" id="PTHR12837">
    <property type="entry name" value="POLY ADP-RIBOSE GLYCOHYDROLASE"/>
    <property type="match status" value="1"/>
</dbReference>
<evidence type="ECO:0000256" key="3">
    <source>
        <dbReference type="ARBA" id="ARBA00022801"/>
    </source>
</evidence>
<evidence type="ECO:0000256" key="1">
    <source>
        <dbReference type="ARBA" id="ARBA00009545"/>
    </source>
</evidence>